<comment type="subcellular location">
    <subcellularLocation>
        <location evidence="1">Cytoplasm</location>
    </subcellularLocation>
</comment>
<comment type="caution">
    <text evidence="8">The sequence shown here is derived from an EMBL/GenBank/DDBJ whole genome shotgun (WGS) entry which is preliminary data.</text>
</comment>
<evidence type="ECO:0000256" key="5">
    <source>
        <dbReference type="ARBA" id="ARBA00044751"/>
    </source>
</evidence>
<evidence type="ECO:0000313" key="9">
    <source>
        <dbReference type="Proteomes" id="UP000549394"/>
    </source>
</evidence>
<dbReference type="GO" id="GO:0003723">
    <property type="term" value="F:RNA binding"/>
    <property type="evidence" value="ECO:0007669"/>
    <property type="project" value="UniProtKB-KW"/>
</dbReference>
<organism evidence="8 9">
    <name type="scientific">Dimorphilus gyrociliatus</name>
    <dbReference type="NCBI Taxonomy" id="2664684"/>
    <lineage>
        <taxon>Eukaryota</taxon>
        <taxon>Metazoa</taxon>
        <taxon>Spiralia</taxon>
        <taxon>Lophotrochozoa</taxon>
        <taxon>Annelida</taxon>
        <taxon>Polychaeta</taxon>
        <taxon>Polychaeta incertae sedis</taxon>
        <taxon>Dinophilidae</taxon>
        <taxon>Dimorphilus</taxon>
    </lineage>
</organism>
<evidence type="ECO:0000256" key="1">
    <source>
        <dbReference type="ARBA" id="ARBA00004496"/>
    </source>
</evidence>
<dbReference type="CDD" id="cd04458">
    <property type="entry name" value="CSP_CDS"/>
    <property type="match status" value="3"/>
</dbReference>
<proteinExistence type="inferred from homology"/>
<reference evidence="8 9" key="1">
    <citation type="submission" date="2020-08" db="EMBL/GenBank/DDBJ databases">
        <authorList>
            <person name="Hejnol A."/>
        </authorList>
    </citation>
    <scope>NUCLEOTIDE SEQUENCE [LARGE SCALE GENOMIC DNA]</scope>
</reference>
<dbReference type="PROSITE" id="PS00352">
    <property type="entry name" value="CSD_1"/>
    <property type="match status" value="1"/>
</dbReference>
<feature type="domain" description="CSD" evidence="7">
    <location>
        <begin position="661"/>
        <end position="724"/>
    </location>
</feature>
<dbReference type="EMBL" id="CAJFCJ010000007">
    <property type="protein sequence ID" value="CAD5117043.1"/>
    <property type="molecule type" value="Genomic_DNA"/>
</dbReference>
<accession>A0A7I8VL83</accession>
<dbReference type="Pfam" id="PF00313">
    <property type="entry name" value="CSD"/>
    <property type="match status" value="4"/>
</dbReference>
<feature type="domain" description="CSD" evidence="7">
    <location>
        <begin position="21"/>
        <end position="83"/>
    </location>
</feature>
<gene>
    <name evidence="8" type="ORF">DGYR_LOCUS5612</name>
</gene>
<feature type="domain" description="CSD" evidence="7">
    <location>
        <begin position="505"/>
        <end position="567"/>
    </location>
</feature>
<dbReference type="InterPro" id="IPR002059">
    <property type="entry name" value="CSP_DNA-bd"/>
</dbReference>
<dbReference type="SMART" id="SM00357">
    <property type="entry name" value="CSP"/>
    <property type="match status" value="5"/>
</dbReference>
<feature type="region of interest" description="Disordered" evidence="6">
    <location>
        <begin position="759"/>
        <end position="780"/>
    </location>
</feature>
<dbReference type="AlphaFoldDB" id="A0A7I8VL83"/>
<dbReference type="InterPro" id="IPR011129">
    <property type="entry name" value="CSD"/>
</dbReference>
<keyword evidence="9" id="KW-1185">Reference proteome</keyword>
<name>A0A7I8VL83_9ANNE</name>
<dbReference type="GO" id="GO:0005737">
    <property type="term" value="C:cytoplasm"/>
    <property type="evidence" value="ECO:0007669"/>
    <property type="project" value="UniProtKB-SubCell"/>
</dbReference>
<dbReference type="InterPro" id="IPR019844">
    <property type="entry name" value="CSD_CS"/>
</dbReference>
<protein>
    <recommendedName>
        <fullName evidence="7">CSD domain-containing protein</fullName>
    </recommendedName>
</protein>
<dbReference type="InterPro" id="IPR056400">
    <property type="entry name" value="CSDE1"/>
</dbReference>
<keyword evidence="2" id="KW-0963">Cytoplasm</keyword>
<evidence type="ECO:0000313" key="8">
    <source>
        <dbReference type="EMBL" id="CAD5117043.1"/>
    </source>
</evidence>
<evidence type="ECO:0000256" key="6">
    <source>
        <dbReference type="SAM" id="MobiDB-lite"/>
    </source>
</evidence>
<dbReference type="Gene3D" id="2.40.50.140">
    <property type="entry name" value="Nucleic acid-binding proteins"/>
    <property type="match status" value="5"/>
</dbReference>
<comment type="similarity">
    <text evidence="5">Belongs to the UNR family.</text>
</comment>
<dbReference type="Pfam" id="PF23456">
    <property type="entry name" value="CSDE1"/>
    <property type="match status" value="2"/>
</dbReference>
<keyword evidence="3" id="KW-0677">Repeat</keyword>
<keyword evidence="4" id="KW-0694">RNA-binding</keyword>
<feature type="domain" description="CSD" evidence="7">
    <location>
        <begin position="182"/>
        <end position="244"/>
    </location>
</feature>
<evidence type="ECO:0000259" key="7">
    <source>
        <dbReference type="PROSITE" id="PS51857"/>
    </source>
</evidence>
<sequence length="780" mass="87822">MADWKSNNRSIPPKTRFSDGKQLGIIEKILHSYGFIQCMNKDCRLFFHFSEFYGSDMEVGDTVEFDVAFDKKTSKPIAVNVERSFQNQENNVESRMSGTVATPATHADSFGRGDATAAADSMGSVCYQRGGETFFVPYALADTPNKNILSTGDTVEFVLAEVDNVFMAKKVKLLKRGPKPDRYQGVICTKRDNFGFIERSDVVREIFFHFSEWRGQMRQLQLGADVEFNISLRNGKEVATSVEALESGTVIFEDVDKDKRRGRILKPLSTLHDQQNEKLRQSVCDPLGGRIVYETVTGSIEIPYGDKDQKGAFTLLENDIVHFNIATDRRDQLQRATNITLVTSDTFRLNNEKREKGLVTAVKERYCFLRTAQTPRLFAHLSEVLLEENDEEATELHVGDIVEFTLASTDSPNRPTAQRLLIKPFNSPEASKLRDLLSEDDLIQGIIDVESTPDQPGAITYNQNSVARSISFNSDSCTENFSSGDRVEFLANDGAALLVKRCQKFIRGYVAALKAEFGFIEYYSHDKEIFFHFSTYEGNIEDLELGDDVEFTVSRKGGKPAAGVVRRSKVTSKPMMVEEKARDGVIIRSVRICNPDQNEYKGEIEDTEDGKRYSFCVMSLVDKRDILQPNDKVSFRLATDPNLEENGKSLMAYKVRAIRERYTATVDCLKGQFGFLNYENETGKKLFFHLSDVVSEGVIRPGDTLDFVIVQNKTGRFAASNLRRTATSTMSSNTRARPLRLISRLKSNCEDGPKVVAIRQPYGPDTKRKGFEPRTGPMSV</sequence>
<evidence type="ECO:0000256" key="4">
    <source>
        <dbReference type="ARBA" id="ARBA00022884"/>
    </source>
</evidence>
<dbReference type="PANTHER" id="PTHR12913:SF1">
    <property type="entry name" value="COLD SHOCK DOMAIN-CONTAINING PROTEIN E1"/>
    <property type="match status" value="1"/>
</dbReference>
<dbReference type="SUPFAM" id="SSF50249">
    <property type="entry name" value="Nucleic acid-binding proteins"/>
    <property type="match status" value="5"/>
</dbReference>
<dbReference type="PROSITE" id="PS51857">
    <property type="entry name" value="CSD_2"/>
    <property type="match status" value="4"/>
</dbReference>
<evidence type="ECO:0000256" key="3">
    <source>
        <dbReference type="ARBA" id="ARBA00022737"/>
    </source>
</evidence>
<dbReference type="OrthoDB" id="74319at2759"/>
<dbReference type="Proteomes" id="UP000549394">
    <property type="component" value="Unassembled WGS sequence"/>
</dbReference>
<dbReference type="InterPro" id="IPR012340">
    <property type="entry name" value="NA-bd_OB-fold"/>
</dbReference>
<evidence type="ECO:0000256" key="2">
    <source>
        <dbReference type="ARBA" id="ARBA00022490"/>
    </source>
</evidence>
<dbReference type="PANTHER" id="PTHR12913">
    <property type="entry name" value="UNR PROTEIN N-RAS UPSTREAM GENE PROTEIN"/>
    <property type="match status" value="1"/>
</dbReference>